<evidence type="ECO:0000256" key="6">
    <source>
        <dbReference type="HAMAP-Rule" id="MF_03179"/>
    </source>
</evidence>
<reference evidence="9" key="1">
    <citation type="submission" date="2021-01" db="EMBL/GenBank/DDBJ databases">
        <title>Adiantum capillus-veneris genome.</title>
        <authorList>
            <person name="Fang Y."/>
            <person name="Liao Q."/>
        </authorList>
    </citation>
    <scope>NUCLEOTIDE SEQUENCE</scope>
    <source>
        <strain evidence="9">H3</strain>
        <tissue evidence="9">Leaf</tissue>
    </source>
</reference>
<feature type="domain" description="Gcp-like" evidence="8">
    <location>
        <begin position="25"/>
        <end position="328"/>
    </location>
</feature>
<keyword evidence="6" id="KW-0496">Mitochondrion</keyword>
<keyword evidence="10" id="KW-1185">Reference proteome</keyword>
<dbReference type="InterPro" id="IPR017861">
    <property type="entry name" value="KAE1/TsaD"/>
</dbReference>
<dbReference type="CDD" id="cd24134">
    <property type="entry name" value="ASKHA_NBD_OSGEPL1_QRI7_euk"/>
    <property type="match status" value="1"/>
</dbReference>
<comment type="caution">
    <text evidence="9">The sequence shown here is derived from an EMBL/GenBank/DDBJ whole genome shotgun (WGS) entry which is preliminary data.</text>
</comment>
<dbReference type="HAMAP" id="MF_01445">
    <property type="entry name" value="TsaD"/>
    <property type="match status" value="1"/>
</dbReference>
<dbReference type="FunFam" id="3.30.420.40:FF:000133">
    <property type="entry name" value="Probable tRNA N6-adenosine threonylcarbamoyltransferase, mitochondrial"/>
    <property type="match status" value="1"/>
</dbReference>
<dbReference type="InterPro" id="IPR022450">
    <property type="entry name" value="TsaD"/>
</dbReference>
<evidence type="ECO:0000313" key="9">
    <source>
        <dbReference type="EMBL" id="KAI5072061.1"/>
    </source>
</evidence>
<evidence type="ECO:0000256" key="4">
    <source>
        <dbReference type="ARBA" id="ARBA00023315"/>
    </source>
</evidence>
<feature type="region of interest" description="Disordered" evidence="7">
    <location>
        <begin position="366"/>
        <end position="394"/>
    </location>
</feature>
<dbReference type="PRINTS" id="PR00789">
    <property type="entry name" value="OSIALOPTASE"/>
</dbReference>
<dbReference type="GO" id="GO:0061711">
    <property type="term" value="F:tRNA N(6)-L-threonylcarbamoyladenine synthase activity"/>
    <property type="evidence" value="ECO:0007669"/>
    <property type="project" value="UniProtKB-EC"/>
</dbReference>
<dbReference type="InterPro" id="IPR017860">
    <property type="entry name" value="Peptidase_M22_CS"/>
</dbReference>
<dbReference type="OrthoDB" id="10259622at2759"/>
<evidence type="ECO:0000313" key="10">
    <source>
        <dbReference type="Proteomes" id="UP000886520"/>
    </source>
</evidence>
<dbReference type="AlphaFoldDB" id="A0A9D4UQW9"/>
<dbReference type="InterPro" id="IPR000905">
    <property type="entry name" value="Gcp-like_dom"/>
</dbReference>
<dbReference type="GO" id="GO:0002949">
    <property type="term" value="P:tRNA threonylcarbamoyladenosine modification"/>
    <property type="evidence" value="ECO:0007669"/>
    <property type="project" value="UniProtKB-UniRule"/>
</dbReference>
<dbReference type="PANTHER" id="PTHR11735">
    <property type="entry name" value="TRNA N6-ADENOSINE THREONYLCARBAMOYLTRANSFERASE"/>
    <property type="match status" value="1"/>
</dbReference>
<keyword evidence="4 6" id="KW-0012">Acyltransferase</keyword>
<gene>
    <name evidence="6" type="primary">GCP1</name>
    <name evidence="9" type="ORF">GOP47_0012167</name>
</gene>
<name>A0A9D4UQW9_ADICA</name>
<evidence type="ECO:0000256" key="1">
    <source>
        <dbReference type="ARBA" id="ARBA00022679"/>
    </source>
</evidence>
<comment type="subunit">
    <text evidence="6">Homodimer.</text>
</comment>
<accession>A0A9D4UQW9</accession>
<dbReference type="Proteomes" id="UP000886520">
    <property type="component" value="Chromosome 12"/>
</dbReference>
<proteinExistence type="inferred from homology"/>
<comment type="function">
    <text evidence="6">Required for the formation of a threonylcarbamoyl group on adenosine at position 37 (t(6)A37) in mitochondrial tRNAs that read codons beginning with adenine. Probably involved in the transfer of the threonylcarbamoyl moiety of threonylcarbamoyl-AMP (TC-AMP) to the N6 group of A37. Involved in mitochondrial genome maintenance.</text>
</comment>
<dbReference type="SUPFAM" id="SSF53067">
    <property type="entry name" value="Actin-like ATPase domain"/>
    <property type="match status" value="1"/>
</dbReference>
<keyword evidence="1 6" id="KW-0808">Transferase</keyword>
<dbReference type="GO" id="GO:0046872">
    <property type="term" value="F:metal ion binding"/>
    <property type="evidence" value="ECO:0007669"/>
    <property type="project" value="UniProtKB-KW"/>
</dbReference>
<dbReference type="NCBIfam" id="TIGR03723">
    <property type="entry name" value="T6A_TsaD_YgjD"/>
    <property type="match status" value="1"/>
</dbReference>
<comment type="cofactor">
    <cofactor evidence="6">
        <name>a divalent metal cation</name>
        <dbReference type="ChEBI" id="CHEBI:60240"/>
    </cofactor>
    <text evidence="6">Binds 1 divalent metal cation per subunit.</text>
</comment>
<keyword evidence="3 6" id="KW-0479">Metal-binding</keyword>
<sequence length="394" mass="43082">MIRHIDKEQYTVSHDSQVMVRGDGQIVSEVVSSQAEMLTQYGGVFPKMAEEGHAKAIDKVVSEAILQAGVKESSLSAIAVTIGPGLSLCLRVGVRKARSLAKLYQLPWIGVHHMEAHAMVARLMDRQLEFPFLVLLVSGGHNLLLLAQKVGDYIQLGTTLDDAIGEAYDKTARELGLDLARGGGPAVEELALEGNPKAVNFSIPMRNIRDCNFSFAGLKTQVKLAIASKAITTELVPIKDADAEDRQLRADIAASFQRVAVLHLEDRCARAIEWAQSMSPIKALVVSGGVASNKVVRQRLGELAEKHGLRLSCPPPRLCTDNGVMIAWTGVEHFKLGRSQPPPPYDEPEDVHLDLRPRWQLGEIYTEGQRHTRSSKTASVHPSLTAEMRMHSSS</sequence>
<comment type="subcellular location">
    <subcellularLocation>
        <location evidence="6">Mitochondrion</location>
    </subcellularLocation>
</comment>
<evidence type="ECO:0000256" key="7">
    <source>
        <dbReference type="SAM" id="MobiDB-lite"/>
    </source>
</evidence>
<evidence type="ECO:0000256" key="5">
    <source>
        <dbReference type="ARBA" id="ARBA00048117"/>
    </source>
</evidence>
<dbReference type="PROSITE" id="PS01016">
    <property type="entry name" value="GLYCOPROTEASE"/>
    <property type="match status" value="1"/>
</dbReference>
<protein>
    <recommendedName>
        <fullName evidence="6">Glycoprotease 1</fullName>
    </recommendedName>
</protein>
<dbReference type="Gene3D" id="3.30.420.40">
    <property type="match status" value="2"/>
</dbReference>
<dbReference type="NCBIfam" id="TIGR00329">
    <property type="entry name" value="gcp_kae1"/>
    <property type="match status" value="1"/>
</dbReference>
<comment type="catalytic activity">
    <reaction evidence="5 6">
        <text>L-threonylcarbamoyladenylate + adenosine(37) in tRNA = N(6)-L-threonylcarbamoyladenosine(37) in tRNA + AMP + H(+)</text>
        <dbReference type="Rhea" id="RHEA:37059"/>
        <dbReference type="Rhea" id="RHEA-COMP:10162"/>
        <dbReference type="Rhea" id="RHEA-COMP:10163"/>
        <dbReference type="ChEBI" id="CHEBI:15378"/>
        <dbReference type="ChEBI" id="CHEBI:73682"/>
        <dbReference type="ChEBI" id="CHEBI:74411"/>
        <dbReference type="ChEBI" id="CHEBI:74418"/>
        <dbReference type="ChEBI" id="CHEBI:456215"/>
        <dbReference type="EC" id="2.3.1.234"/>
    </reaction>
</comment>
<keyword evidence="2 6" id="KW-0819">tRNA processing</keyword>
<evidence type="ECO:0000259" key="8">
    <source>
        <dbReference type="Pfam" id="PF00814"/>
    </source>
</evidence>
<dbReference type="PANTHER" id="PTHR11735:SF6">
    <property type="entry name" value="TRNA N6-ADENOSINE THREONYLCARBAMOYLTRANSFERASE, MITOCHONDRIAL"/>
    <property type="match status" value="1"/>
</dbReference>
<organism evidence="9 10">
    <name type="scientific">Adiantum capillus-veneris</name>
    <name type="common">Maidenhair fern</name>
    <dbReference type="NCBI Taxonomy" id="13818"/>
    <lineage>
        <taxon>Eukaryota</taxon>
        <taxon>Viridiplantae</taxon>
        <taxon>Streptophyta</taxon>
        <taxon>Embryophyta</taxon>
        <taxon>Tracheophyta</taxon>
        <taxon>Polypodiopsida</taxon>
        <taxon>Polypodiidae</taxon>
        <taxon>Polypodiales</taxon>
        <taxon>Pteridineae</taxon>
        <taxon>Pteridaceae</taxon>
        <taxon>Vittarioideae</taxon>
        <taxon>Adiantum</taxon>
    </lineage>
</organism>
<dbReference type="GO" id="GO:0005739">
    <property type="term" value="C:mitochondrion"/>
    <property type="evidence" value="ECO:0007669"/>
    <property type="project" value="UniProtKB-SubCell"/>
</dbReference>
<comment type="similarity">
    <text evidence="6">Belongs to the KAE1 / TsaD family.</text>
</comment>
<dbReference type="Pfam" id="PF00814">
    <property type="entry name" value="TsaD"/>
    <property type="match status" value="1"/>
</dbReference>
<dbReference type="EMBL" id="JABFUD020000012">
    <property type="protein sequence ID" value="KAI5072061.1"/>
    <property type="molecule type" value="Genomic_DNA"/>
</dbReference>
<evidence type="ECO:0000256" key="3">
    <source>
        <dbReference type="ARBA" id="ARBA00022723"/>
    </source>
</evidence>
<dbReference type="InterPro" id="IPR043129">
    <property type="entry name" value="ATPase_NBD"/>
</dbReference>
<evidence type="ECO:0000256" key="2">
    <source>
        <dbReference type="ARBA" id="ARBA00022694"/>
    </source>
</evidence>